<protein>
    <submittedName>
        <fullName evidence="1">Uncharacterized protein</fullName>
    </submittedName>
</protein>
<proteinExistence type="predicted"/>
<sequence>MDMTNEKVIEKKVYEDDNRKHDYASKGVAGTALGLGIAGTALGVLPWLTGNGGRSIFGSLGNGMPDNVNINTYGGMSANNAAPTALEVMEKECADEVKLLTDMFGLKLDTANKFYAMRETDVAEKFSMWKGFVEAQNAENRRAMEAEFGLYKSQRDDNDKLKDAMVQQGFGLYKSQRDGFDTLNEKYAAKFNELDKKVAIMEAIRPYQDKLLMDYTDKKTCKCIYGQLVLPSTPTVTGYGSYQGCNCVSSGTPAGA</sequence>
<dbReference type="EMBL" id="BK015956">
    <property type="protein sequence ID" value="DAF86994.1"/>
    <property type="molecule type" value="Genomic_DNA"/>
</dbReference>
<accession>A0A8S5TXR7</accession>
<organism evidence="1">
    <name type="scientific">Siphoviridae sp. ctZiV25</name>
    <dbReference type="NCBI Taxonomy" id="2825560"/>
    <lineage>
        <taxon>Viruses</taxon>
        <taxon>Duplodnaviria</taxon>
        <taxon>Heunggongvirae</taxon>
        <taxon>Uroviricota</taxon>
        <taxon>Caudoviricetes</taxon>
    </lineage>
</organism>
<evidence type="ECO:0000313" key="1">
    <source>
        <dbReference type="EMBL" id="DAF86994.1"/>
    </source>
</evidence>
<name>A0A8S5TXR7_9CAUD</name>
<reference evidence="1" key="1">
    <citation type="journal article" date="2021" name="Proc. Natl. Acad. Sci. U.S.A.">
        <title>A Catalog of Tens of Thousands of Viruses from Human Metagenomes Reveals Hidden Associations with Chronic Diseases.</title>
        <authorList>
            <person name="Tisza M.J."/>
            <person name="Buck C.B."/>
        </authorList>
    </citation>
    <scope>NUCLEOTIDE SEQUENCE</scope>
    <source>
        <strain evidence="1">CtZiV25</strain>
    </source>
</reference>